<organism evidence="1 2">
    <name type="scientific">Beijerinckia indica subsp. indica (strain ATCC 9039 / DSM 1715 / NCIMB 8712)</name>
    <dbReference type="NCBI Taxonomy" id="395963"/>
    <lineage>
        <taxon>Bacteria</taxon>
        <taxon>Pseudomonadati</taxon>
        <taxon>Pseudomonadota</taxon>
        <taxon>Alphaproteobacteria</taxon>
        <taxon>Hyphomicrobiales</taxon>
        <taxon>Beijerinckiaceae</taxon>
        <taxon>Beijerinckia</taxon>
    </lineage>
</organism>
<dbReference type="AlphaFoldDB" id="B2ICT3"/>
<evidence type="ECO:0000313" key="2">
    <source>
        <dbReference type="Proteomes" id="UP000001695"/>
    </source>
</evidence>
<reference evidence="1 2" key="2">
    <citation type="journal article" date="2010" name="J. Bacteriol.">
        <title>Complete genome sequence of Beijerinckia indica subsp. indica.</title>
        <authorList>
            <person name="Tamas I."/>
            <person name="Dedysh S.N."/>
            <person name="Liesack W."/>
            <person name="Stott M.B."/>
            <person name="Alam M."/>
            <person name="Murrell J.C."/>
            <person name="Dunfield P.F."/>
        </authorList>
    </citation>
    <scope>NUCLEOTIDE SEQUENCE [LARGE SCALE GENOMIC DNA]</scope>
    <source>
        <strain evidence="2">ATCC 9039 / DSM 1715 / NCIMB 8712</strain>
    </source>
</reference>
<dbReference type="eggNOG" id="ENOG503381Z">
    <property type="taxonomic scope" value="Bacteria"/>
</dbReference>
<sequence>MQAPERALDREAFSTPRVLYGFARLSFPPEIVMSDTKSIEEKLDALVASLAALTAFVSEIPDAVHVEMPKLKAALQGNKALSETQIKLAIDAAREIKHAVQAKHGDAH</sequence>
<keyword evidence="2" id="KW-1185">Reference proteome</keyword>
<evidence type="ECO:0000313" key="1">
    <source>
        <dbReference type="EMBL" id="ACB95357.1"/>
    </source>
</evidence>
<dbReference type="HOGENOM" id="CLU_2191847_0_0_5"/>
<dbReference type="KEGG" id="bid:Bind_1727"/>
<dbReference type="STRING" id="395963.Bind_1727"/>
<name>B2ICT3_BEII9</name>
<dbReference type="EMBL" id="CP001016">
    <property type="protein sequence ID" value="ACB95357.1"/>
    <property type="molecule type" value="Genomic_DNA"/>
</dbReference>
<protein>
    <submittedName>
        <fullName evidence="1">Uncharacterized protein</fullName>
    </submittedName>
</protein>
<proteinExistence type="predicted"/>
<dbReference type="Proteomes" id="UP000001695">
    <property type="component" value="Chromosome"/>
</dbReference>
<accession>B2ICT3</accession>
<reference evidence="2" key="1">
    <citation type="submission" date="2008-03" db="EMBL/GenBank/DDBJ databases">
        <title>Complete sequence of chromosome of Beijerinckia indica subsp. indica ATCC 9039.</title>
        <authorList>
            <consortium name="US DOE Joint Genome Institute"/>
            <person name="Copeland A."/>
            <person name="Lucas S."/>
            <person name="Lapidus A."/>
            <person name="Glavina del Rio T."/>
            <person name="Dalin E."/>
            <person name="Tice H."/>
            <person name="Bruce D."/>
            <person name="Goodwin L."/>
            <person name="Pitluck S."/>
            <person name="LaButti K."/>
            <person name="Schmutz J."/>
            <person name="Larimer F."/>
            <person name="Land M."/>
            <person name="Hauser L."/>
            <person name="Kyrpides N."/>
            <person name="Mikhailova N."/>
            <person name="Dunfield P.F."/>
            <person name="Dedysh S.N."/>
            <person name="Liesack W."/>
            <person name="Saw J.H."/>
            <person name="Alam M."/>
            <person name="Chen Y."/>
            <person name="Murrell J.C."/>
            <person name="Richardson P."/>
        </authorList>
    </citation>
    <scope>NUCLEOTIDE SEQUENCE [LARGE SCALE GENOMIC DNA]</scope>
    <source>
        <strain evidence="2">ATCC 9039 / DSM 1715 / NCIMB 8712</strain>
    </source>
</reference>
<gene>
    <name evidence="1" type="ordered locus">Bind_1727</name>
</gene>